<feature type="domain" description="Major facilitator superfamily (MFS) profile" evidence="9">
    <location>
        <begin position="18"/>
        <end position="397"/>
    </location>
</feature>
<organism evidence="10 11">
    <name type="scientific">Streptantibioticus rubrisoli</name>
    <dbReference type="NCBI Taxonomy" id="1387313"/>
    <lineage>
        <taxon>Bacteria</taxon>
        <taxon>Bacillati</taxon>
        <taxon>Actinomycetota</taxon>
        <taxon>Actinomycetes</taxon>
        <taxon>Kitasatosporales</taxon>
        <taxon>Streptomycetaceae</taxon>
        <taxon>Streptantibioticus</taxon>
    </lineage>
</organism>
<feature type="transmembrane region" description="Helical" evidence="8">
    <location>
        <begin position="310"/>
        <end position="335"/>
    </location>
</feature>
<keyword evidence="5 8" id="KW-1133">Transmembrane helix</keyword>
<dbReference type="SUPFAM" id="SSF103473">
    <property type="entry name" value="MFS general substrate transporter"/>
    <property type="match status" value="1"/>
</dbReference>
<evidence type="ECO:0000256" key="5">
    <source>
        <dbReference type="ARBA" id="ARBA00022989"/>
    </source>
</evidence>
<dbReference type="Pfam" id="PF07690">
    <property type="entry name" value="MFS_1"/>
    <property type="match status" value="1"/>
</dbReference>
<feature type="transmembrane region" description="Helical" evidence="8">
    <location>
        <begin position="347"/>
        <end position="367"/>
    </location>
</feature>
<evidence type="ECO:0000313" key="10">
    <source>
        <dbReference type="EMBL" id="MCQ4045747.1"/>
    </source>
</evidence>
<gene>
    <name evidence="10" type="ORF">NON19_27865</name>
</gene>
<keyword evidence="11" id="KW-1185">Reference proteome</keyword>
<dbReference type="PANTHER" id="PTHR23517:SF2">
    <property type="entry name" value="MULTIDRUG RESISTANCE PROTEIN MDTH"/>
    <property type="match status" value="1"/>
</dbReference>
<proteinExistence type="predicted"/>
<accession>A0ABT1PK58</accession>
<comment type="caution">
    <text evidence="10">The sequence shown here is derived from an EMBL/GenBank/DDBJ whole genome shotgun (WGS) entry which is preliminary data.</text>
</comment>
<evidence type="ECO:0000259" key="9">
    <source>
        <dbReference type="PROSITE" id="PS50850"/>
    </source>
</evidence>
<feature type="compositionally biased region" description="Low complexity" evidence="7">
    <location>
        <begin position="403"/>
        <end position="420"/>
    </location>
</feature>
<evidence type="ECO:0000256" key="8">
    <source>
        <dbReference type="SAM" id="Phobius"/>
    </source>
</evidence>
<dbReference type="InterPro" id="IPR020846">
    <property type="entry name" value="MFS_dom"/>
</dbReference>
<evidence type="ECO:0000256" key="2">
    <source>
        <dbReference type="ARBA" id="ARBA00022448"/>
    </source>
</evidence>
<dbReference type="EMBL" id="JANFNH010000048">
    <property type="protein sequence ID" value="MCQ4045747.1"/>
    <property type="molecule type" value="Genomic_DNA"/>
</dbReference>
<dbReference type="CDD" id="cd17329">
    <property type="entry name" value="MFS_MdtH_MDR_like"/>
    <property type="match status" value="1"/>
</dbReference>
<evidence type="ECO:0000313" key="11">
    <source>
        <dbReference type="Proteomes" id="UP001206206"/>
    </source>
</evidence>
<evidence type="ECO:0000256" key="1">
    <source>
        <dbReference type="ARBA" id="ARBA00004651"/>
    </source>
</evidence>
<dbReference type="InterPro" id="IPR050171">
    <property type="entry name" value="MFS_Transporters"/>
</dbReference>
<evidence type="ECO:0000256" key="7">
    <source>
        <dbReference type="SAM" id="MobiDB-lite"/>
    </source>
</evidence>
<protein>
    <submittedName>
        <fullName evidence="10">MFS transporter</fullName>
    </submittedName>
</protein>
<keyword evidence="3" id="KW-1003">Cell membrane</keyword>
<feature type="transmembrane region" description="Helical" evidence="8">
    <location>
        <begin position="147"/>
        <end position="166"/>
    </location>
</feature>
<sequence>MRAVRRVVTETVSGLPRAFWWLWTSTLINRLGGFVVTFLAMYLTLDRGFSATYAGLVGALYGLGGAVAAIVGGVLTDRVGRRTTMLASQIGAAVSTAALGFVTQPVAIAAVAFAVGVTSSASRPAVQAMMADLVPAEDRVRAFSLNYWAINIGFGVSAAVAGLIAAHGYLSLFLGDAVTTLLCALVVFVKVPETRPSTTPRHNAVDQPAIGLGQVVRDGRFMALVGLTFLIATVMQQGSTTLSVSMGEAGLTPGQYGLVIGLNGLLIVLLQIPVTRLMRDRGRAALLASAALLQGWGFGLTYFAGTAACYALTVAVWTLGEIIWAPTSMAVVADLSPAHARGRYQGMYSLAWSAATFLGPMAGGAALDRWGSAMWPTCGLVGTVAAVGCGLLLRRTPVRPASGAAPARAATPGGAAPAGSLDQAGT</sequence>
<comment type="subcellular location">
    <subcellularLocation>
        <location evidence="1">Cell membrane</location>
        <topology evidence="1">Multi-pass membrane protein</topology>
    </subcellularLocation>
</comment>
<keyword evidence="2" id="KW-0813">Transport</keyword>
<dbReference type="RefSeq" id="WP_255931896.1">
    <property type="nucleotide sequence ID" value="NZ_JANFNH010000048.1"/>
</dbReference>
<evidence type="ECO:0000256" key="3">
    <source>
        <dbReference type="ARBA" id="ARBA00022475"/>
    </source>
</evidence>
<feature type="transmembrane region" description="Helical" evidence="8">
    <location>
        <begin position="51"/>
        <end position="76"/>
    </location>
</feature>
<feature type="transmembrane region" description="Helical" evidence="8">
    <location>
        <begin position="20"/>
        <end position="45"/>
    </location>
</feature>
<feature type="transmembrane region" description="Helical" evidence="8">
    <location>
        <begin position="172"/>
        <end position="191"/>
    </location>
</feature>
<name>A0ABT1PK58_9ACTN</name>
<dbReference type="PROSITE" id="PS50850">
    <property type="entry name" value="MFS"/>
    <property type="match status" value="1"/>
</dbReference>
<feature type="transmembrane region" description="Helical" evidence="8">
    <location>
        <begin position="373"/>
        <end position="393"/>
    </location>
</feature>
<dbReference type="Gene3D" id="1.20.1250.20">
    <property type="entry name" value="MFS general substrate transporter like domains"/>
    <property type="match status" value="1"/>
</dbReference>
<feature type="transmembrane region" description="Helical" evidence="8">
    <location>
        <begin position="221"/>
        <end position="242"/>
    </location>
</feature>
<dbReference type="InterPro" id="IPR011701">
    <property type="entry name" value="MFS"/>
</dbReference>
<evidence type="ECO:0000256" key="4">
    <source>
        <dbReference type="ARBA" id="ARBA00022692"/>
    </source>
</evidence>
<dbReference type="Proteomes" id="UP001206206">
    <property type="component" value="Unassembled WGS sequence"/>
</dbReference>
<feature type="region of interest" description="Disordered" evidence="7">
    <location>
        <begin position="403"/>
        <end position="426"/>
    </location>
</feature>
<keyword evidence="6 8" id="KW-0472">Membrane</keyword>
<dbReference type="PANTHER" id="PTHR23517">
    <property type="entry name" value="RESISTANCE PROTEIN MDTM, PUTATIVE-RELATED-RELATED"/>
    <property type="match status" value="1"/>
</dbReference>
<dbReference type="InterPro" id="IPR036259">
    <property type="entry name" value="MFS_trans_sf"/>
</dbReference>
<feature type="transmembrane region" description="Helical" evidence="8">
    <location>
        <begin position="284"/>
        <end position="304"/>
    </location>
</feature>
<evidence type="ECO:0000256" key="6">
    <source>
        <dbReference type="ARBA" id="ARBA00023136"/>
    </source>
</evidence>
<feature type="transmembrane region" description="Helical" evidence="8">
    <location>
        <begin position="254"/>
        <end position="272"/>
    </location>
</feature>
<keyword evidence="4 8" id="KW-0812">Transmembrane</keyword>
<reference evidence="10 11" key="1">
    <citation type="submission" date="2022-06" db="EMBL/GenBank/DDBJ databases">
        <title>Draft genome sequence of type strain Streptomyces rubrisoli DSM 42083.</title>
        <authorList>
            <person name="Duangmal K."/>
            <person name="Klaysubun C."/>
        </authorList>
    </citation>
    <scope>NUCLEOTIDE SEQUENCE [LARGE SCALE GENOMIC DNA]</scope>
    <source>
        <strain evidence="10 11">DSM 42083</strain>
    </source>
</reference>